<proteinExistence type="predicted"/>
<keyword evidence="1" id="KW-0472">Membrane</keyword>
<comment type="caution">
    <text evidence="2">The sequence shown here is derived from an EMBL/GenBank/DDBJ whole genome shotgun (WGS) entry which is preliminary data.</text>
</comment>
<evidence type="ECO:0000313" key="2">
    <source>
        <dbReference type="EMBL" id="PWQ94657.1"/>
    </source>
</evidence>
<protein>
    <submittedName>
        <fullName evidence="2">Uncharacterized protein</fullName>
    </submittedName>
</protein>
<dbReference type="Proteomes" id="UP000245506">
    <property type="component" value="Unassembled WGS sequence"/>
</dbReference>
<accession>A0A317C8N2</accession>
<reference evidence="2 3" key="1">
    <citation type="submission" date="2018-05" db="EMBL/GenBank/DDBJ databases">
        <title>Leucothrix arctica sp. nov., isolated from Arctic seawater.</title>
        <authorList>
            <person name="Choi A."/>
            <person name="Baek K."/>
        </authorList>
    </citation>
    <scope>NUCLEOTIDE SEQUENCE [LARGE SCALE GENOMIC DNA]</scope>
    <source>
        <strain evidence="2 3">IMCC9719</strain>
    </source>
</reference>
<gene>
    <name evidence="2" type="ORF">DKT75_15300</name>
</gene>
<name>A0A317C8N2_9GAMM</name>
<dbReference type="OrthoDB" id="5625813at2"/>
<keyword evidence="1" id="KW-1133">Transmembrane helix</keyword>
<keyword evidence="1" id="KW-0812">Transmembrane</keyword>
<dbReference type="RefSeq" id="WP_109824306.1">
    <property type="nucleotide sequence ID" value="NZ_QGKL01000039.1"/>
</dbReference>
<organism evidence="2 3">
    <name type="scientific">Leucothrix arctica</name>
    <dbReference type="NCBI Taxonomy" id="1481894"/>
    <lineage>
        <taxon>Bacteria</taxon>
        <taxon>Pseudomonadati</taxon>
        <taxon>Pseudomonadota</taxon>
        <taxon>Gammaproteobacteria</taxon>
        <taxon>Thiotrichales</taxon>
        <taxon>Thiotrichaceae</taxon>
        <taxon>Leucothrix</taxon>
    </lineage>
</organism>
<feature type="transmembrane region" description="Helical" evidence="1">
    <location>
        <begin position="6"/>
        <end position="29"/>
    </location>
</feature>
<keyword evidence="3" id="KW-1185">Reference proteome</keyword>
<dbReference type="EMBL" id="QGKL01000039">
    <property type="protein sequence ID" value="PWQ94657.1"/>
    <property type="molecule type" value="Genomic_DNA"/>
</dbReference>
<evidence type="ECO:0000313" key="3">
    <source>
        <dbReference type="Proteomes" id="UP000245506"/>
    </source>
</evidence>
<sequence length="111" mass="12471">MKVLRVLKVTGTVMIAVIALYVTSFTYAVSSTSSSKIKDFQLVHFDGGEVRRSHVSIAVRRGYPGVVPKITKRASAMYPNCYDVKFIFKNELRRLTFNCGSSSQQLTMLTR</sequence>
<dbReference type="AlphaFoldDB" id="A0A317C8N2"/>
<evidence type="ECO:0000256" key="1">
    <source>
        <dbReference type="SAM" id="Phobius"/>
    </source>
</evidence>